<dbReference type="Proteomes" id="UP000786560">
    <property type="component" value="Unassembled WGS sequence"/>
</dbReference>
<dbReference type="EMBL" id="DYUX01000013">
    <property type="protein sequence ID" value="HJG41405.1"/>
    <property type="molecule type" value="Genomic_DNA"/>
</dbReference>
<accession>A0A921LUU4</accession>
<name>A0A921LUU4_9BIFI</name>
<proteinExistence type="predicted"/>
<dbReference type="AlphaFoldDB" id="A0A921LUU4"/>
<sequence>MNDKFSRRFVSRINLKENDDYSPTKYTAALGGVDRVFYFSMSNFDRFCVWQNSHPKPQIPFIPLCSGNGFLRPFPKKSPAGFWFPSLSEFLQIFLKKFSLFSKFPSVVKGILRERKVSHYEKASI</sequence>
<comment type="caution">
    <text evidence="1">The sequence shown here is derived from an EMBL/GenBank/DDBJ whole genome shotgun (WGS) entry which is preliminary data.</text>
</comment>
<reference evidence="1" key="2">
    <citation type="submission" date="2021-09" db="EMBL/GenBank/DDBJ databases">
        <authorList>
            <person name="Gilroy R."/>
        </authorList>
    </citation>
    <scope>NUCLEOTIDE SEQUENCE</scope>
    <source>
        <strain evidence="1">ChiBcolR7-4860</strain>
    </source>
</reference>
<evidence type="ECO:0000313" key="1">
    <source>
        <dbReference type="EMBL" id="HJG41405.1"/>
    </source>
</evidence>
<evidence type="ECO:0000313" key="2">
    <source>
        <dbReference type="Proteomes" id="UP000786560"/>
    </source>
</evidence>
<dbReference type="RefSeq" id="WP_278710997.1">
    <property type="nucleotide sequence ID" value="NZ_DYUX01000013.1"/>
</dbReference>
<reference evidence="1" key="1">
    <citation type="journal article" date="2021" name="PeerJ">
        <title>Extensive microbial diversity within the chicken gut microbiome revealed by metagenomics and culture.</title>
        <authorList>
            <person name="Gilroy R."/>
            <person name="Ravi A."/>
            <person name="Getino M."/>
            <person name="Pursley I."/>
            <person name="Horton D.L."/>
            <person name="Alikhan N.F."/>
            <person name="Baker D."/>
            <person name="Gharbi K."/>
            <person name="Hall N."/>
            <person name="Watson M."/>
            <person name="Adriaenssens E.M."/>
            <person name="Foster-Nyarko E."/>
            <person name="Jarju S."/>
            <person name="Secka A."/>
            <person name="Antonio M."/>
            <person name="Oren A."/>
            <person name="Chaudhuri R.R."/>
            <person name="La Ragione R."/>
            <person name="Hildebrand F."/>
            <person name="Pallen M.J."/>
        </authorList>
    </citation>
    <scope>NUCLEOTIDE SEQUENCE</scope>
    <source>
        <strain evidence="1">ChiBcolR7-4860</strain>
    </source>
</reference>
<protein>
    <submittedName>
        <fullName evidence="1">Uncharacterized protein</fullName>
    </submittedName>
</protein>
<gene>
    <name evidence="1" type="ORF">K8U73_03320</name>
</gene>
<organism evidence="1 2">
    <name type="scientific">Bifidobacterium pullorum subsp. gallinarum</name>
    <dbReference type="NCBI Taxonomy" id="78344"/>
    <lineage>
        <taxon>Bacteria</taxon>
        <taxon>Bacillati</taxon>
        <taxon>Actinomycetota</taxon>
        <taxon>Actinomycetes</taxon>
        <taxon>Bifidobacteriales</taxon>
        <taxon>Bifidobacteriaceae</taxon>
        <taxon>Bifidobacterium</taxon>
    </lineage>
</organism>